<keyword evidence="1" id="KW-0812">Transmembrane</keyword>
<accession>A0A9P4MIR7</accession>
<dbReference type="AlphaFoldDB" id="A0A9P4MIR7"/>
<organism evidence="2 3">
    <name type="scientific">Myriangium duriaei CBS 260.36</name>
    <dbReference type="NCBI Taxonomy" id="1168546"/>
    <lineage>
        <taxon>Eukaryota</taxon>
        <taxon>Fungi</taxon>
        <taxon>Dikarya</taxon>
        <taxon>Ascomycota</taxon>
        <taxon>Pezizomycotina</taxon>
        <taxon>Dothideomycetes</taxon>
        <taxon>Dothideomycetidae</taxon>
        <taxon>Myriangiales</taxon>
        <taxon>Myriangiaceae</taxon>
        <taxon>Myriangium</taxon>
    </lineage>
</organism>
<proteinExistence type="predicted"/>
<dbReference type="EMBL" id="ML996084">
    <property type="protein sequence ID" value="KAF2154483.1"/>
    <property type="molecule type" value="Genomic_DNA"/>
</dbReference>
<evidence type="ECO:0000256" key="1">
    <source>
        <dbReference type="SAM" id="Phobius"/>
    </source>
</evidence>
<comment type="caution">
    <text evidence="2">The sequence shown here is derived from an EMBL/GenBank/DDBJ whole genome shotgun (WGS) entry which is preliminary data.</text>
</comment>
<dbReference type="Proteomes" id="UP000799439">
    <property type="component" value="Unassembled WGS sequence"/>
</dbReference>
<keyword evidence="3" id="KW-1185">Reference proteome</keyword>
<sequence>MLDRMFTKEDLLLLCLCEISARSSCWRLYILAHSVASQPVSGFAKGRICVSHTASDFFVWGCSSICRTKLLRHTAGLSSNVEFRRKSSKSTKVSITIFVARILMSPRDQGLISFVVIASMFTHAVRLWISFAH</sequence>
<name>A0A9P4MIR7_9PEZI</name>
<protein>
    <submittedName>
        <fullName evidence="2">Uncharacterized protein</fullName>
    </submittedName>
</protein>
<evidence type="ECO:0000313" key="2">
    <source>
        <dbReference type="EMBL" id="KAF2154483.1"/>
    </source>
</evidence>
<feature type="transmembrane region" description="Helical" evidence="1">
    <location>
        <begin position="111"/>
        <end position="129"/>
    </location>
</feature>
<evidence type="ECO:0000313" key="3">
    <source>
        <dbReference type="Proteomes" id="UP000799439"/>
    </source>
</evidence>
<keyword evidence="1" id="KW-1133">Transmembrane helix</keyword>
<gene>
    <name evidence="2" type="ORF">K461DRAFT_129883</name>
</gene>
<reference evidence="2" key="1">
    <citation type="journal article" date="2020" name="Stud. Mycol.">
        <title>101 Dothideomycetes genomes: a test case for predicting lifestyles and emergence of pathogens.</title>
        <authorList>
            <person name="Haridas S."/>
            <person name="Albert R."/>
            <person name="Binder M."/>
            <person name="Bloem J."/>
            <person name="Labutti K."/>
            <person name="Salamov A."/>
            <person name="Andreopoulos B."/>
            <person name="Baker S."/>
            <person name="Barry K."/>
            <person name="Bills G."/>
            <person name="Bluhm B."/>
            <person name="Cannon C."/>
            <person name="Castanera R."/>
            <person name="Culley D."/>
            <person name="Daum C."/>
            <person name="Ezra D."/>
            <person name="Gonzalez J."/>
            <person name="Henrissat B."/>
            <person name="Kuo A."/>
            <person name="Liang C."/>
            <person name="Lipzen A."/>
            <person name="Lutzoni F."/>
            <person name="Magnuson J."/>
            <person name="Mondo S."/>
            <person name="Nolan M."/>
            <person name="Ohm R."/>
            <person name="Pangilinan J."/>
            <person name="Park H.-J."/>
            <person name="Ramirez L."/>
            <person name="Alfaro M."/>
            <person name="Sun H."/>
            <person name="Tritt A."/>
            <person name="Yoshinaga Y."/>
            <person name="Zwiers L.-H."/>
            <person name="Turgeon B."/>
            <person name="Goodwin S."/>
            <person name="Spatafora J."/>
            <person name="Crous P."/>
            <person name="Grigoriev I."/>
        </authorList>
    </citation>
    <scope>NUCLEOTIDE SEQUENCE</scope>
    <source>
        <strain evidence="2">CBS 260.36</strain>
    </source>
</reference>
<keyword evidence="1" id="KW-0472">Membrane</keyword>